<dbReference type="AlphaFoldDB" id="A0A023C146"/>
<evidence type="ECO:0008006" key="3">
    <source>
        <dbReference type="Google" id="ProtNLM"/>
    </source>
</evidence>
<dbReference type="SUPFAM" id="SSF53474">
    <property type="entry name" value="alpha/beta-Hydrolases"/>
    <property type="match status" value="1"/>
</dbReference>
<reference evidence="1 2" key="1">
    <citation type="submission" date="2014-04" db="EMBL/GenBank/DDBJ databases">
        <title>Aquimarina sp. 22II-S11-z7 Genome Sequencing.</title>
        <authorList>
            <person name="Lai Q."/>
        </authorList>
    </citation>
    <scope>NUCLEOTIDE SEQUENCE [LARGE SCALE GENOMIC DNA]</scope>
    <source>
        <strain evidence="1 2">22II-S11-z7</strain>
    </source>
</reference>
<keyword evidence="2" id="KW-1185">Reference proteome</keyword>
<organism evidence="1 2">
    <name type="scientific">Aquimarina atlantica</name>
    <dbReference type="NCBI Taxonomy" id="1317122"/>
    <lineage>
        <taxon>Bacteria</taxon>
        <taxon>Pseudomonadati</taxon>
        <taxon>Bacteroidota</taxon>
        <taxon>Flavobacteriia</taxon>
        <taxon>Flavobacteriales</taxon>
        <taxon>Flavobacteriaceae</taxon>
        <taxon>Aquimarina</taxon>
    </lineage>
</organism>
<dbReference type="eggNOG" id="ENOG502ZE6Z">
    <property type="taxonomic scope" value="Bacteria"/>
</dbReference>
<dbReference type="OrthoDB" id="1118894at2"/>
<accession>A0A023C146</accession>
<dbReference type="Gene3D" id="3.40.50.1820">
    <property type="entry name" value="alpha/beta hydrolase"/>
    <property type="match status" value="1"/>
</dbReference>
<dbReference type="Proteomes" id="UP000023541">
    <property type="component" value="Unassembled WGS sequence"/>
</dbReference>
<comment type="caution">
    <text evidence="1">The sequence shown here is derived from an EMBL/GenBank/DDBJ whole genome shotgun (WGS) entry which is preliminary data.</text>
</comment>
<evidence type="ECO:0000313" key="2">
    <source>
        <dbReference type="Proteomes" id="UP000023541"/>
    </source>
</evidence>
<dbReference type="InterPro" id="IPR029058">
    <property type="entry name" value="AB_hydrolase_fold"/>
</dbReference>
<dbReference type="EMBL" id="AQRA01000001">
    <property type="protein sequence ID" value="EZH75995.1"/>
    <property type="molecule type" value="Genomic_DNA"/>
</dbReference>
<dbReference type="RefSeq" id="WP_034239335.1">
    <property type="nucleotide sequence ID" value="NZ_AQRA01000001.1"/>
</dbReference>
<gene>
    <name evidence="1" type="ORF">ATO12_04175</name>
</gene>
<protein>
    <recommendedName>
        <fullName evidence="3">Alpha/beta hydrolase</fullName>
    </recommendedName>
</protein>
<evidence type="ECO:0000313" key="1">
    <source>
        <dbReference type="EMBL" id="EZH75995.1"/>
    </source>
</evidence>
<proteinExistence type="predicted"/>
<sequence length="176" mass="20498">MKPKLIILSDLWGKKKSDWIDYYIKELQDHFVLQYYDCCELGRLDTSTYTEKNLHKQFINGGIDRAVQNLLAFEKGKIHILAFSVGGVIGWKLAIKNQNVLSLYAVSSTRLRYETNKPNTKIKLYFGENDIYSPKNEWYDLMGIDTNIEKGKEHQLYIEPQFAIHASNSIINDIHH</sequence>
<dbReference type="STRING" id="1317122.ATO12_04175"/>
<name>A0A023C146_9FLAO</name>